<reference evidence="1 2" key="1">
    <citation type="submission" date="2019-11" db="EMBL/GenBank/DDBJ databases">
        <title>Whole genome sequence of Oryza granulata.</title>
        <authorList>
            <person name="Li W."/>
        </authorList>
    </citation>
    <scope>NUCLEOTIDE SEQUENCE [LARGE SCALE GENOMIC DNA]</scope>
    <source>
        <strain evidence="2">cv. Menghai</strain>
        <tissue evidence="1">Leaf</tissue>
    </source>
</reference>
<organism evidence="1 2">
    <name type="scientific">Oryza meyeriana var. granulata</name>
    <dbReference type="NCBI Taxonomy" id="110450"/>
    <lineage>
        <taxon>Eukaryota</taxon>
        <taxon>Viridiplantae</taxon>
        <taxon>Streptophyta</taxon>
        <taxon>Embryophyta</taxon>
        <taxon>Tracheophyta</taxon>
        <taxon>Spermatophyta</taxon>
        <taxon>Magnoliopsida</taxon>
        <taxon>Liliopsida</taxon>
        <taxon>Poales</taxon>
        <taxon>Poaceae</taxon>
        <taxon>BOP clade</taxon>
        <taxon>Oryzoideae</taxon>
        <taxon>Oryzeae</taxon>
        <taxon>Oryzinae</taxon>
        <taxon>Oryza</taxon>
        <taxon>Oryza meyeriana</taxon>
    </lineage>
</organism>
<dbReference type="EMBL" id="SPHZ02000011">
    <property type="protein sequence ID" value="KAF0894251.1"/>
    <property type="molecule type" value="Genomic_DNA"/>
</dbReference>
<comment type="caution">
    <text evidence="1">The sequence shown here is derived from an EMBL/GenBank/DDBJ whole genome shotgun (WGS) entry which is preliminary data.</text>
</comment>
<name>A0A6G1C2K8_9ORYZ</name>
<evidence type="ECO:0000313" key="2">
    <source>
        <dbReference type="Proteomes" id="UP000479710"/>
    </source>
</evidence>
<gene>
    <name evidence="1" type="ORF">E2562_037767</name>
</gene>
<evidence type="ECO:0000313" key="1">
    <source>
        <dbReference type="EMBL" id="KAF0894251.1"/>
    </source>
</evidence>
<dbReference type="Proteomes" id="UP000479710">
    <property type="component" value="Unassembled WGS sequence"/>
</dbReference>
<dbReference type="AlphaFoldDB" id="A0A6G1C2K8"/>
<proteinExistence type="predicted"/>
<accession>A0A6G1C2K8</accession>
<sequence length="66" mass="7315">MMRRRWHNTVGGDVRGLLRTGPREVSRLGLVAAAARERRQHGSVGCSSGLLMVLHDSGRKKVVEHI</sequence>
<protein>
    <submittedName>
        <fullName evidence="1">Uncharacterized protein</fullName>
    </submittedName>
</protein>
<keyword evidence="2" id="KW-1185">Reference proteome</keyword>